<reference evidence="3" key="1">
    <citation type="journal article" date="2019" name="Int. J. Syst. Evol. Microbiol.">
        <title>The Global Catalogue of Microorganisms (GCM) 10K type strain sequencing project: providing services to taxonomists for standard genome sequencing and annotation.</title>
        <authorList>
            <consortium name="The Broad Institute Genomics Platform"/>
            <consortium name="The Broad Institute Genome Sequencing Center for Infectious Disease"/>
            <person name="Wu L."/>
            <person name="Ma J."/>
        </authorList>
    </citation>
    <scope>NUCLEOTIDE SEQUENCE [LARGE SCALE GENOMIC DNA]</scope>
    <source>
        <strain evidence="3">CGMCC 1.3601</strain>
    </source>
</reference>
<comment type="caution">
    <text evidence="2">The sequence shown here is derived from an EMBL/GenBank/DDBJ whole genome shotgun (WGS) entry which is preliminary data.</text>
</comment>
<feature type="transmembrane region" description="Helical" evidence="1">
    <location>
        <begin position="7"/>
        <end position="27"/>
    </location>
</feature>
<feature type="transmembrane region" description="Helical" evidence="1">
    <location>
        <begin position="33"/>
        <end position="51"/>
    </location>
</feature>
<protein>
    <submittedName>
        <fullName evidence="2">Uncharacterized protein</fullName>
    </submittedName>
</protein>
<keyword evidence="1" id="KW-0812">Transmembrane</keyword>
<proteinExistence type="predicted"/>
<evidence type="ECO:0000313" key="3">
    <source>
        <dbReference type="Proteomes" id="UP000658754"/>
    </source>
</evidence>
<accession>A0ABQ2CF96</accession>
<dbReference type="Proteomes" id="UP000658754">
    <property type="component" value="Unassembled WGS sequence"/>
</dbReference>
<name>A0ABQ2CF96_9MICC</name>
<organism evidence="2 3">
    <name type="scientific">Pseudarthrobacter scleromae</name>
    <dbReference type="NCBI Taxonomy" id="158897"/>
    <lineage>
        <taxon>Bacteria</taxon>
        <taxon>Bacillati</taxon>
        <taxon>Actinomycetota</taxon>
        <taxon>Actinomycetes</taxon>
        <taxon>Micrococcales</taxon>
        <taxon>Micrococcaceae</taxon>
        <taxon>Pseudarthrobacter</taxon>
    </lineage>
</organism>
<keyword evidence="1" id="KW-1133">Transmembrane helix</keyword>
<evidence type="ECO:0000313" key="2">
    <source>
        <dbReference type="EMBL" id="GGI83908.1"/>
    </source>
</evidence>
<keyword evidence="1" id="KW-0472">Membrane</keyword>
<dbReference type="EMBL" id="BMKV01000003">
    <property type="protein sequence ID" value="GGI83908.1"/>
    <property type="molecule type" value="Genomic_DNA"/>
</dbReference>
<evidence type="ECO:0000256" key="1">
    <source>
        <dbReference type="SAM" id="Phobius"/>
    </source>
</evidence>
<dbReference type="RefSeq" id="WP_188729978.1">
    <property type="nucleotide sequence ID" value="NZ_BMKV01000003.1"/>
</dbReference>
<sequence>MTARGRLVAVVGTVFLVFVLPYVLAVFNLAPNGIETLLLVVLLWAGSWVFARRRAPKSTDQ</sequence>
<gene>
    <name evidence="2" type="ORF">GCM10007175_21520</name>
</gene>
<keyword evidence="3" id="KW-1185">Reference proteome</keyword>